<gene>
    <name evidence="1" type="ORF">J7T54_006993</name>
</gene>
<protein>
    <recommendedName>
        <fullName evidence="3">ABM domain-containing protein</fullName>
    </recommendedName>
</protein>
<proteinExistence type="predicted"/>
<accession>A0A9P9Y8C8</accession>
<dbReference type="AlphaFoldDB" id="A0A9P9Y8C8"/>
<name>A0A9P9Y8C8_9HYPO</name>
<comment type="caution">
    <text evidence="1">The sequence shown here is derived from an EMBL/GenBank/DDBJ whole genome shotgun (WGS) entry which is preliminary data.</text>
</comment>
<dbReference type="Gene3D" id="3.30.70.100">
    <property type="match status" value="1"/>
</dbReference>
<evidence type="ECO:0008006" key="3">
    <source>
        <dbReference type="Google" id="ProtNLM"/>
    </source>
</evidence>
<organism evidence="1 2">
    <name type="scientific">Emericellopsis cladophorae</name>
    <dbReference type="NCBI Taxonomy" id="2686198"/>
    <lineage>
        <taxon>Eukaryota</taxon>
        <taxon>Fungi</taxon>
        <taxon>Dikarya</taxon>
        <taxon>Ascomycota</taxon>
        <taxon>Pezizomycotina</taxon>
        <taxon>Sordariomycetes</taxon>
        <taxon>Hypocreomycetidae</taxon>
        <taxon>Hypocreales</taxon>
        <taxon>Bionectriaceae</taxon>
        <taxon>Emericellopsis</taxon>
    </lineage>
</organism>
<dbReference type="Proteomes" id="UP001055219">
    <property type="component" value="Unassembled WGS sequence"/>
</dbReference>
<dbReference type="EMBL" id="JAGIXG020000002">
    <property type="protein sequence ID" value="KAI6785351.1"/>
    <property type="molecule type" value="Genomic_DNA"/>
</dbReference>
<dbReference type="OrthoDB" id="5328688at2759"/>
<dbReference type="GeneID" id="75833470"/>
<sequence>MAIQRAPHQHFYIFGNCNMVPDHYDEAGPHRLLSGSHHASRLTKGIQWQAAYDKLAEHVMANEPDTLTYYFGLPLEYAANPSATPSMLAFEAYATRAALYDVHLQSKPMQEGFLPVASRTMSTGLDLTHYEAVEGSFLDRSGYKTECGIIHDVQITCTGPEARKSLVGALTLFCTLVNERQGPAGEDGEVLSFLGLVSLDNETGARLFARYTSREAWERWLRETLVTKFWESVKPYISSVDARPYAPNGKGWLWK</sequence>
<reference evidence="1" key="2">
    <citation type="submission" date="2022-07" db="EMBL/GenBank/DDBJ databases">
        <authorList>
            <person name="Goncalves M.F.M."/>
            <person name="Hilario S."/>
            <person name="Van De Peer Y."/>
            <person name="Esteves A.C."/>
            <person name="Alves A."/>
        </authorList>
    </citation>
    <scope>NUCLEOTIDE SEQUENCE</scope>
    <source>
        <strain evidence="1">MUM 19.33</strain>
    </source>
</reference>
<dbReference type="RefSeq" id="XP_051366207.1">
    <property type="nucleotide sequence ID" value="XM_051509604.1"/>
</dbReference>
<evidence type="ECO:0000313" key="2">
    <source>
        <dbReference type="Proteomes" id="UP001055219"/>
    </source>
</evidence>
<evidence type="ECO:0000313" key="1">
    <source>
        <dbReference type="EMBL" id="KAI6785351.1"/>
    </source>
</evidence>
<keyword evidence="2" id="KW-1185">Reference proteome</keyword>
<reference evidence="1" key="1">
    <citation type="journal article" date="2021" name="J Fungi (Basel)">
        <title>Genomic and Metabolomic Analyses of the Marine Fungus Emericellopsis cladophorae: Insights into Saltwater Adaptability Mechanisms and Its Biosynthetic Potential.</title>
        <authorList>
            <person name="Goncalves M.F.M."/>
            <person name="Hilario S."/>
            <person name="Van de Peer Y."/>
            <person name="Esteves A.C."/>
            <person name="Alves A."/>
        </authorList>
    </citation>
    <scope>NUCLEOTIDE SEQUENCE</scope>
    <source>
        <strain evidence="1">MUM 19.33</strain>
    </source>
</reference>